<keyword evidence="2" id="KW-0812">Transmembrane</keyword>
<dbReference type="PROSITE" id="PS51831">
    <property type="entry name" value="HD"/>
    <property type="match status" value="1"/>
</dbReference>
<proteinExistence type="predicted"/>
<keyword evidence="1" id="KW-0175">Coiled coil</keyword>
<feature type="domain" description="GGDEF" evidence="3">
    <location>
        <begin position="170"/>
        <end position="305"/>
    </location>
</feature>
<dbReference type="Pfam" id="PF00990">
    <property type="entry name" value="GGDEF"/>
    <property type="match status" value="1"/>
</dbReference>
<dbReference type="InterPro" id="IPR003607">
    <property type="entry name" value="HD/PDEase_dom"/>
</dbReference>
<dbReference type="AlphaFoldDB" id="A0AB36THM1"/>
<evidence type="ECO:0000256" key="2">
    <source>
        <dbReference type="SAM" id="Phobius"/>
    </source>
</evidence>
<feature type="domain" description="HD" evidence="4">
    <location>
        <begin position="339"/>
        <end position="461"/>
    </location>
</feature>
<evidence type="ECO:0000259" key="5">
    <source>
        <dbReference type="PROSITE" id="PS51832"/>
    </source>
</evidence>
<reference evidence="6 7" key="1">
    <citation type="submission" date="2017-09" db="EMBL/GenBank/DDBJ databases">
        <title>Evaluation of Pacific Biosciences Sequencing Technology to Finishing C. thermocellum Genome Sequences.</title>
        <authorList>
            <person name="Brown S."/>
        </authorList>
    </citation>
    <scope>NUCLEOTIDE SEQUENCE [LARGE SCALE GENOMIC DNA]</scope>
    <source>
        <strain evidence="6 7">AD2</strain>
    </source>
</reference>
<dbReference type="EMBL" id="PDBW01000001">
    <property type="protein sequence ID" value="PFH03394.1"/>
    <property type="molecule type" value="Genomic_DNA"/>
</dbReference>
<dbReference type="SUPFAM" id="SSF55073">
    <property type="entry name" value="Nucleotide cyclase"/>
    <property type="match status" value="1"/>
</dbReference>
<keyword evidence="2" id="KW-0472">Membrane</keyword>
<organism evidence="6 7">
    <name type="scientific">Acetivibrio thermocellus AD2</name>
    <dbReference type="NCBI Taxonomy" id="1138384"/>
    <lineage>
        <taxon>Bacteria</taxon>
        <taxon>Bacillati</taxon>
        <taxon>Bacillota</taxon>
        <taxon>Clostridia</taxon>
        <taxon>Eubacteriales</taxon>
        <taxon>Oscillospiraceae</taxon>
        <taxon>Acetivibrio</taxon>
    </lineage>
</organism>
<dbReference type="InterPro" id="IPR006674">
    <property type="entry name" value="HD_domain"/>
</dbReference>
<dbReference type="PROSITE" id="PS51832">
    <property type="entry name" value="HD_GYP"/>
    <property type="match status" value="1"/>
</dbReference>
<dbReference type="CDD" id="cd01949">
    <property type="entry name" value="GGDEF"/>
    <property type="match status" value="1"/>
</dbReference>
<dbReference type="PROSITE" id="PS50887">
    <property type="entry name" value="GGDEF"/>
    <property type="match status" value="1"/>
</dbReference>
<comment type="caution">
    <text evidence="6">The sequence shown here is derived from an EMBL/GenBank/DDBJ whole genome shotgun (WGS) entry which is preliminary data.</text>
</comment>
<dbReference type="Proteomes" id="UP000223596">
    <property type="component" value="Unassembled WGS sequence"/>
</dbReference>
<dbReference type="RefSeq" id="WP_003517873.1">
    <property type="nucleotide sequence ID" value="NZ_CP013828.1"/>
</dbReference>
<feature type="transmembrane region" description="Helical" evidence="2">
    <location>
        <begin position="29"/>
        <end position="47"/>
    </location>
</feature>
<dbReference type="GeneID" id="35805625"/>
<dbReference type="PANTHER" id="PTHR43155:SF2">
    <property type="entry name" value="CYCLIC DI-GMP PHOSPHODIESTERASE PA4108"/>
    <property type="match status" value="1"/>
</dbReference>
<dbReference type="CDD" id="cd00077">
    <property type="entry name" value="HDc"/>
    <property type="match status" value="1"/>
</dbReference>
<evidence type="ECO:0000259" key="4">
    <source>
        <dbReference type="PROSITE" id="PS51831"/>
    </source>
</evidence>
<dbReference type="SMART" id="SM00471">
    <property type="entry name" value="HDc"/>
    <property type="match status" value="1"/>
</dbReference>
<dbReference type="Pfam" id="PF13487">
    <property type="entry name" value="HD_5"/>
    <property type="match status" value="1"/>
</dbReference>
<protein>
    <submittedName>
        <fullName evidence="6">Diguanylate cyclase (GGDEF)-like protein</fullName>
    </submittedName>
</protein>
<feature type="coiled-coil region" evidence="1">
    <location>
        <begin position="225"/>
        <end position="252"/>
    </location>
</feature>
<dbReference type="SMART" id="SM00267">
    <property type="entry name" value="GGDEF"/>
    <property type="match status" value="1"/>
</dbReference>
<name>A0AB36THM1_ACETH</name>
<feature type="domain" description="HD-GYP" evidence="5">
    <location>
        <begin position="317"/>
        <end position="505"/>
    </location>
</feature>
<sequence>MNKHVSLLRKRYVDLRDTYLGSELKKVELLFYISVSIALGLIQYKLLNYENTYNIRAYISHIQSCIVILMAFRFGYVGLATAVVLVLAETIFIIEEYLVSFDKYLLLGLTLKFFTIFVTSFIAVLTNRQQIQKKRLERMAITDELTGAYNQRFFHMVLESELEKAKNNNGSVSLIMIDIDNFKMYNDIYGRDFGDNILRTTATILSEILDEGSYLCRYGGDEFAVITTNTRLDNLEDMANNLRREFERLKQKYYKHKLYEKVTLSIGLSEYPNMSRDKNELIYQADTALYHAKNLGKDKVHLYQDALMQIRKNISSDHQQLIGIFKGLLSTISAKDKYTHGHCERVAAYAVLIAEAMGLSAKEISTIQCAALLHDIGKIEMPRHILNKKEELTEEEIKYLRQHPIYSENILEPLADMDKLTDYVRHHHERYDGKGYPDGLKGKEISLGARILCVADSFDAMVSDRPYSKSMSKEDAFKELEKNAGTQFDPEIVEIFIKAMKSYAA</sequence>
<dbReference type="Gene3D" id="1.10.3210.10">
    <property type="entry name" value="Hypothetical protein af1432"/>
    <property type="match status" value="1"/>
</dbReference>
<evidence type="ECO:0000259" key="3">
    <source>
        <dbReference type="PROSITE" id="PS50887"/>
    </source>
</evidence>
<dbReference type="InterPro" id="IPR037522">
    <property type="entry name" value="HD_GYP_dom"/>
</dbReference>
<feature type="transmembrane region" description="Helical" evidence="2">
    <location>
        <begin position="67"/>
        <end position="92"/>
    </location>
</feature>
<dbReference type="FunFam" id="3.30.70.270:FF:000001">
    <property type="entry name" value="Diguanylate cyclase domain protein"/>
    <property type="match status" value="1"/>
</dbReference>
<gene>
    <name evidence="6" type="ORF">M972_112202</name>
</gene>
<evidence type="ECO:0000256" key="1">
    <source>
        <dbReference type="SAM" id="Coils"/>
    </source>
</evidence>
<evidence type="ECO:0000313" key="6">
    <source>
        <dbReference type="EMBL" id="PFH03394.1"/>
    </source>
</evidence>
<dbReference type="Gene3D" id="3.30.70.270">
    <property type="match status" value="1"/>
</dbReference>
<dbReference type="PANTHER" id="PTHR43155">
    <property type="entry name" value="CYCLIC DI-GMP PHOSPHODIESTERASE PA4108-RELATED"/>
    <property type="match status" value="1"/>
</dbReference>
<feature type="transmembrane region" description="Helical" evidence="2">
    <location>
        <begin position="104"/>
        <end position="125"/>
    </location>
</feature>
<evidence type="ECO:0000313" key="7">
    <source>
        <dbReference type="Proteomes" id="UP000223596"/>
    </source>
</evidence>
<dbReference type="InterPro" id="IPR043128">
    <property type="entry name" value="Rev_trsase/Diguanyl_cyclase"/>
</dbReference>
<keyword evidence="2" id="KW-1133">Transmembrane helix</keyword>
<dbReference type="SUPFAM" id="SSF109604">
    <property type="entry name" value="HD-domain/PDEase-like"/>
    <property type="match status" value="1"/>
</dbReference>
<dbReference type="InterPro" id="IPR029787">
    <property type="entry name" value="Nucleotide_cyclase"/>
</dbReference>
<dbReference type="NCBIfam" id="TIGR00254">
    <property type="entry name" value="GGDEF"/>
    <property type="match status" value="1"/>
</dbReference>
<dbReference type="InterPro" id="IPR000160">
    <property type="entry name" value="GGDEF_dom"/>
</dbReference>
<accession>A0AB36THM1</accession>